<name>A0A1I6HE53_9RHOB</name>
<keyword evidence="8" id="KW-1185">Reference proteome</keyword>
<dbReference type="Proteomes" id="UP000199658">
    <property type="component" value="Unassembled WGS sequence"/>
</dbReference>
<dbReference type="RefSeq" id="WP_090218075.1">
    <property type="nucleotide sequence ID" value="NZ_FOYO01000001.1"/>
</dbReference>
<evidence type="ECO:0000259" key="6">
    <source>
        <dbReference type="Pfam" id="PF00266"/>
    </source>
</evidence>
<keyword evidence="7" id="KW-0032">Aminotransferase</keyword>
<reference evidence="8" key="1">
    <citation type="submission" date="2016-10" db="EMBL/GenBank/DDBJ databases">
        <authorList>
            <person name="Varghese N."/>
            <person name="Submissions S."/>
        </authorList>
    </citation>
    <scope>NUCLEOTIDE SEQUENCE [LARGE SCALE GENOMIC DNA]</scope>
    <source>
        <strain evidence="8">DSM 26921</strain>
    </source>
</reference>
<dbReference type="EMBL" id="FOYO01000001">
    <property type="protein sequence ID" value="SFR52610.1"/>
    <property type="molecule type" value="Genomic_DNA"/>
</dbReference>
<dbReference type="STRING" id="670154.SAMN04488002_2878"/>
<evidence type="ECO:0000256" key="5">
    <source>
        <dbReference type="PIRSR" id="PIRSR000524-50"/>
    </source>
</evidence>
<keyword evidence="3 5" id="KW-0663">Pyridoxal phosphate</keyword>
<comment type="similarity">
    <text evidence="2">Belongs to the class-V pyridoxal-phosphate-dependent aminotransferase family.</text>
</comment>
<dbReference type="AlphaFoldDB" id="A0A1I6HE53"/>
<organism evidence="7 8">
    <name type="scientific">Litoreibacter janthinus</name>
    <dbReference type="NCBI Taxonomy" id="670154"/>
    <lineage>
        <taxon>Bacteria</taxon>
        <taxon>Pseudomonadati</taxon>
        <taxon>Pseudomonadota</taxon>
        <taxon>Alphaproteobacteria</taxon>
        <taxon>Rhodobacterales</taxon>
        <taxon>Roseobacteraceae</taxon>
        <taxon>Litoreibacter</taxon>
    </lineage>
</organism>
<dbReference type="InterPro" id="IPR000192">
    <property type="entry name" value="Aminotrans_V_dom"/>
</dbReference>
<dbReference type="Pfam" id="PF00266">
    <property type="entry name" value="Aminotran_5"/>
    <property type="match status" value="1"/>
</dbReference>
<dbReference type="Gene3D" id="3.90.1150.10">
    <property type="entry name" value="Aspartate Aminotransferase, domain 1"/>
    <property type="match status" value="1"/>
</dbReference>
<dbReference type="PIRSF" id="PIRSF000524">
    <property type="entry name" value="SPT"/>
    <property type="match status" value="1"/>
</dbReference>
<dbReference type="Gene3D" id="3.40.640.10">
    <property type="entry name" value="Type I PLP-dependent aspartate aminotransferase-like (Major domain)"/>
    <property type="match status" value="1"/>
</dbReference>
<evidence type="ECO:0000256" key="1">
    <source>
        <dbReference type="ARBA" id="ARBA00001933"/>
    </source>
</evidence>
<dbReference type="GO" id="GO:0008453">
    <property type="term" value="F:alanine-glyoxylate transaminase activity"/>
    <property type="evidence" value="ECO:0007669"/>
    <property type="project" value="TreeGrafter"/>
</dbReference>
<comment type="cofactor">
    <cofactor evidence="1 5">
        <name>pyridoxal 5'-phosphate</name>
        <dbReference type="ChEBI" id="CHEBI:597326"/>
    </cofactor>
</comment>
<evidence type="ECO:0000313" key="7">
    <source>
        <dbReference type="EMBL" id="SFR52610.1"/>
    </source>
</evidence>
<feature type="modified residue" description="N6-(pyridoxal phosphate)lysine" evidence="5">
    <location>
        <position position="197"/>
    </location>
</feature>
<dbReference type="SUPFAM" id="SSF53383">
    <property type="entry name" value="PLP-dependent transferases"/>
    <property type="match status" value="1"/>
</dbReference>
<dbReference type="OrthoDB" id="9766472at2"/>
<feature type="binding site" evidence="4">
    <location>
        <position position="348"/>
    </location>
    <ligand>
        <name>substrate</name>
    </ligand>
</feature>
<gene>
    <name evidence="7" type="ORF">SAMN04488002_2878</name>
</gene>
<dbReference type="GO" id="GO:0004760">
    <property type="term" value="F:L-serine-pyruvate transaminase activity"/>
    <property type="evidence" value="ECO:0007669"/>
    <property type="project" value="TreeGrafter"/>
</dbReference>
<keyword evidence="7" id="KW-0808">Transferase</keyword>
<dbReference type="PANTHER" id="PTHR21152:SF40">
    <property type="entry name" value="ALANINE--GLYOXYLATE AMINOTRANSFERASE"/>
    <property type="match status" value="1"/>
</dbReference>
<evidence type="ECO:0000256" key="3">
    <source>
        <dbReference type="ARBA" id="ARBA00022898"/>
    </source>
</evidence>
<dbReference type="GO" id="GO:0019265">
    <property type="term" value="P:glycine biosynthetic process, by transamination of glyoxylate"/>
    <property type="evidence" value="ECO:0007669"/>
    <property type="project" value="TreeGrafter"/>
</dbReference>
<accession>A0A1I6HE53</accession>
<dbReference type="InterPro" id="IPR015421">
    <property type="entry name" value="PyrdxlP-dep_Trfase_major"/>
</dbReference>
<dbReference type="InterPro" id="IPR024169">
    <property type="entry name" value="SP_NH2Trfase/AEP_transaminase"/>
</dbReference>
<evidence type="ECO:0000256" key="4">
    <source>
        <dbReference type="PIRSR" id="PIRSR000524-1"/>
    </source>
</evidence>
<feature type="domain" description="Aminotransferase class V" evidence="6">
    <location>
        <begin position="22"/>
        <end position="292"/>
    </location>
</feature>
<sequence length="375" mass="40654">MSALLENVDPEGLREFSVVFTDRSLNSMSKAFQKVMTDISGILKEVYNADSVALVPGGGTYAMEAVARQFARDQRALVVRNGWFSYRWSQIMEAGGLPSEATVMKARQTGNDTRAPFAPCPIDDVVTRIRDEKPAVVFAPHVETSAGVILPDDYIKAMADAAHEVGALMVLDCIASGCAWVDMKATGVDVLISAPQKGWSATPCAGLVMMSERARKKIDETTSDSFAIDLKKWLTIMETYEGGGHAYHATMPTDGLRAFRDTMIETQDYGFERLREAQWKLGNGVRQILKAKGVTSVAADGFGAPGVVVSYTDDPAVQNGSKFAAIGVQIAAGVPLQCDEPDDFRTFRIGLFGLDKLYDVDGTLAALQEIMDEVL</sequence>
<evidence type="ECO:0000256" key="2">
    <source>
        <dbReference type="ARBA" id="ARBA00009236"/>
    </source>
</evidence>
<protein>
    <submittedName>
        <fullName evidence="7">Aspartate aminotransferase</fullName>
    </submittedName>
</protein>
<dbReference type="InterPro" id="IPR015422">
    <property type="entry name" value="PyrdxlP-dep_Trfase_small"/>
</dbReference>
<evidence type="ECO:0000313" key="8">
    <source>
        <dbReference type="Proteomes" id="UP000199658"/>
    </source>
</evidence>
<proteinExistence type="inferred from homology"/>
<dbReference type="PANTHER" id="PTHR21152">
    <property type="entry name" value="AMINOTRANSFERASE CLASS V"/>
    <property type="match status" value="1"/>
</dbReference>
<dbReference type="InterPro" id="IPR015424">
    <property type="entry name" value="PyrdxlP-dep_Trfase"/>
</dbReference>